<dbReference type="Proteomes" id="UP001162992">
    <property type="component" value="Chromosome 19"/>
</dbReference>
<protein>
    <submittedName>
        <fullName evidence="1">Uncharacterized protein</fullName>
    </submittedName>
</protein>
<dbReference type="EMBL" id="CM055110">
    <property type="protein sequence ID" value="KAJ7520548.1"/>
    <property type="molecule type" value="Genomic_DNA"/>
</dbReference>
<gene>
    <name evidence="1" type="ORF">O6H91_19G010300</name>
</gene>
<evidence type="ECO:0000313" key="2">
    <source>
        <dbReference type="Proteomes" id="UP001162992"/>
    </source>
</evidence>
<keyword evidence="2" id="KW-1185">Reference proteome</keyword>
<proteinExistence type="predicted"/>
<comment type="caution">
    <text evidence="1">The sequence shown here is derived from an EMBL/GenBank/DDBJ whole genome shotgun (WGS) entry which is preliminary data.</text>
</comment>
<reference evidence="2" key="1">
    <citation type="journal article" date="2024" name="Proc. Natl. Acad. Sci. U.S.A.">
        <title>Extraordinary preservation of gene collinearity over three hundred million years revealed in homosporous lycophytes.</title>
        <authorList>
            <person name="Li C."/>
            <person name="Wickell D."/>
            <person name="Kuo L.Y."/>
            <person name="Chen X."/>
            <person name="Nie B."/>
            <person name="Liao X."/>
            <person name="Peng D."/>
            <person name="Ji J."/>
            <person name="Jenkins J."/>
            <person name="Williams M."/>
            <person name="Shu S."/>
            <person name="Plott C."/>
            <person name="Barry K."/>
            <person name="Rajasekar S."/>
            <person name="Grimwood J."/>
            <person name="Han X."/>
            <person name="Sun S."/>
            <person name="Hou Z."/>
            <person name="He W."/>
            <person name="Dai G."/>
            <person name="Sun C."/>
            <person name="Schmutz J."/>
            <person name="Leebens-Mack J.H."/>
            <person name="Li F.W."/>
            <person name="Wang L."/>
        </authorList>
    </citation>
    <scope>NUCLEOTIDE SEQUENCE [LARGE SCALE GENOMIC DNA]</scope>
    <source>
        <strain evidence="2">cv. PW_Plant_1</strain>
    </source>
</reference>
<accession>A0ACC2ASS3</accession>
<organism evidence="1 2">
    <name type="scientific">Diphasiastrum complanatum</name>
    <name type="common">Issler's clubmoss</name>
    <name type="synonym">Lycopodium complanatum</name>
    <dbReference type="NCBI Taxonomy" id="34168"/>
    <lineage>
        <taxon>Eukaryota</taxon>
        <taxon>Viridiplantae</taxon>
        <taxon>Streptophyta</taxon>
        <taxon>Embryophyta</taxon>
        <taxon>Tracheophyta</taxon>
        <taxon>Lycopodiopsida</taxon>
        <taxon>Lycopodiales</taxon>
        <taxon>Lycopodiaceae</taxon>
        <taxon>Lycopodioideae</taxon>
        <taxon>Diphasiastrum</taxon>
    </lineage>
</organism>
<sequence length="301" mass="32458">MAAAMPTPSPNSSPCPSSCSSQIPASLRSSSSARIHQGLQAAGLGLGLGLGLVLVPRLVRHKAALAVSFWATLSMQNENFGSCQSPMFNSLSLGFAEKGVVDQRTGVEFPPTLSHGKAQLAGIGLRKKNILGLKRIVVYAFGVYADADALNEKLGEKYAKVVPEKLKEDKAFYEDIVSGDIDLAVRLVIVYSKLKIGSVRSAFEESLGGRIKKFTGSENKELLHRFTTLFKDEFKLPQGTAIDIIRSPGHVLHTRIDGKEVGSVQSEVLCRSFFDLYIGDEPFDEDGKLSIGGNLASMLSR</sequence>
<name>A0ACC2ASS3_DIPCM</name>
<evidence type="ECO:0000313" key="1">
    <source>
        <dbReference type="EMBL" id="KAJ7520548.1"/>
    </source>
</evidence>